<feature type="region of interest" description="Disordered" evidence="7">
    <location>
        <begin position="484"/>
        <end position="510"/>
    </location>
</feature>
<dbReference type="GO" id="GO:0046475">
    <property type="term" value="P:glycerophospholipid catabolic process"/>
    <property type="evidence" value="ECO:0007669"/>
    <property type="project" value="TreeGrafter"/>
</dbReference>
<dbReference type="GeneID" id="63690857"/>
<dbReference type="InterPro" id="IPR002642">
    <property type="entry name" value="LysoPLipase_cat_dom"/>
</dbReference>
<dbReference type="OMA" id="IRHERPW"/>
<keyword evidence="2 5" id="KW-0378">Hydrolase</keyword>
<dbReference type="SMART" id="SM00022">
    <property type="entry name" value="PLAc"/>
    <property type="match status" value="1"/>
</dbReference>
<evidence type="ECO:0000259" key="8">
    <source>
        <dbReference type="PROSITE" id="PS51210"/>
    </source>
</evidence>
<keyword evidence="3 5" id="KW-0442">Lipid degradation</keyword>
<dbReference type="Gene3D" id="3.40.1090.10">
    <property type="entry name" value="Cytosolic phospholipase A2 catalytic domain"/>
    <property type="match status" value="1"/>
</dbReference>
<dbReference type="OrthoDB" id="4084751at2759"/>
<evidence type="ECO:0000256" key="4">
    <source>
        <dbReference type="ARBA" id="ARBA00023098"/>
    </source>
</evidence>
<evidence type="ECO:0000256" key="1">
    <source>
        <dbReference type="ARBA" id="ARBA00008780"/>
    </source>
</evidence>
<dbReference type="GO" id="GO:0005829">
    <property type="term" value="C:cytosol"/>
    <property type="evidence" value="ECO:0007669"/>
    <property type="project" value="TreeGrafter"/>
</dbReference>
<dbReference type="RefSeq" id="XP_040629504.1">
    <property type="nucleotide sequence ID" value="XM_040775795.1"/>
</dbReference>
<dbReference type="GO" id="GO:0004623">
    <property type="term" value="F:phospholipase A2 activity"/>
    <property type="evidence" value="ECO:0007669"/>
    <property type="project" value="TreeGrafter"/>
</dbReference>
<keyword evidence="4 5" id="KW-0443">Lipid metabolism</keyword>
<evidence type="ECO:0000256" key="5">
    <source>
        <dbReference type="PROSITE-ProRule" id="PRU00555"/>
    </source>
</evidence>
<dbReference type="HOGENOM" id="CLU_013227_0_0_1"/>
<accession>M5G308</accession>
<name>M5G308_DACPD</name>
<evidence type="ECO:0000256" key="3">
    <source>
        <dbReference type="ARBA" id="ARBA00022963"/>
    </source>
</evidence>
<evidence type="ECO:0000256" key="6">
    <source>
        <dbReference type="RuleBase" id="RU362103"/>
    </source>
</evidence>
<evidence type="ECO:0000256" key="7">
    <source>
        <dbReference type="SAM" id="MobiDB-lite"/>
    </source>
</evidence>
<dbReference type="Pfam" id="PF01735">
    <property type="entry name" value="PLA2_B"/>
    <property type="match status" value="1"/>
</dbReference>
<evidence type="ECO:0000313" key="9">
    <source>
        <dbReference type="EMBL" id="EJU02610.1"/>
    </source>
</evidence>
<dbReference type="Proteomes" id="UP000030653">
    <property type="component" value="Unassembled WGS sequence"/>
</dbReference>
<dbReference type="PANTHER" id="PTHR10728">
    <property type="entry name" value="CYTOSOLIC PHOSPHOLIPASE A2"/>
    <property type="match status" value="1"/>
</dbReference>
<dbReference type="InterPro" id="IPR016035">
    <property type="entry name" value="Acyl_Trfase/lysoPLipase"/>
</dbReference>
<reference evidence="9 10" key="1">
    <citation type="journal article" date="2012" name="Science">
        <title>The Paleozoic origin of enzymatic lignin decomposition reconstructed from 31 fungal genomes.</title>
        <authorList>
            <person name="Floudas D."/>
            <person name="Binder M."/>
            <person name="Riley R."/>
            <person name="Barry K."/>
            <person name="Blanchette R.A."/>
            <person name="Henrissat B."/>
            <person name="Martinez A.T."/>
            <person name="Otillar R."/>
            <person name="Spatafora J.W."/>
            <person name="Yadav J.S."/>
            <person name="Aerts A."/>
            <person name="Benoit I."/>
            <person name="Boyd A."/>
            <person name="Carlson A."/>
            <person name="Copeland A."/>
            <person name="Coutinho P.M."/>
            <person name="de Vries R.P."/>
            <person name="Ferreira P."/>
            <person name="Findley K."/>
            <person name="Foster B."/>
            <person name="Gaskell J."/>
            <person name="Glotzer D."/>
            <person name="Gorecki P."/>
            <person name="Heitman J."/>
            <person name="Hesse C."/>
            <person name="Hori C."/>
            <person name="Igarashi K."/>
            <person name="Jurgens J.A."/>
            <person name="Kallen N."/>
            <person name="Kersten P."/>
            <person name="Kohler A."/>
            <person name="Kuees U."/>
            <person name="Kumar T.K.A."/>
            <person name="Kuo A."/>
            <person name="LaButti K."/>
            <person name="Larrondo L.F."/>
            <person name="Lindquist E."/>
            <person name="Ling A."/>
            <person name="Lombard V."/>
            <person name="Lucas S."/>
            <person name="Lundell T."/>
            <person name="Martin R."/>
            <person name="McLaughlin D.J."/>
            <person name="Morgenstern I."/>
            <person name="Morin E."/>
            <person name="Murat C."/>
            <person name="Nagy L.G."/>
            <person name="Nolan M."/>
            <person name="Ohm R.A."/>
            <person name="Patyshakuliyeva A."/>
            <person name="Rokas A."/>
            <person name="Ruiz-Duenas F.J."/>
            <person name="Sabat G."/>
            <person name="Salamov A."/>
            <person name="Samejima M."/>
            <person name="Schmutz J."/>
            <person name="Slot J.C."/>
            <person name="St John F."/>
            <person name="Stenlid J."/>
            <person name="Sun H."/>
            <person name="Sun S."/>
            <person name="Syed K."/>
            <person name="Tsang A."/>
            <person name="Wiebenga A."/>
            <person name="Young D."/>
            <person name="Pisabarro A."/>
            <person name="Eastwood D.C."/>
            <person name="Martin F."/>
            <person name="Cullen D."/>
            <person name="Grigoriev I.V."/>
            <person name="Hibbett D.S."/>
        </authorList>
    </citation>
    <scope>NUCLEOTIDE SEQUENCE [LARGE SCALE GENOMIC DNA]</scope>
    <source>
        <strain evidence="9 10">DJM-731 SS1</strain>
    </source>
</reference>
<dbReference type="AlphaFoldDB" id="M5G308"/>
<sequence length="659" mass="75128">MPNHEEEKKGIHSMKDLGHALKDSIKHATHKMHDILMVHADQRHDDRDYHLYPELEWDAELRRNNALHLEEWQFVVDRRARIAQSGVLAKFLGLPPDEDIHPDDVPIIGVGGSGGGYRACFGLLSAFTAFKEEGLWDLFTYVAGVSGSCWSLGAYYTFANRDAHNALNHFMANSHSHPISATAFNHVMNSPHGADFLFGPLLAKLKTGVAPVILDMYSTVVHSYMFLPIHIKERGEGEPMLRKEWFQWSKVWERSGIKAAEEPFPILTAVRHERPWRDWKSKEEPWEDNNHTSKEHQEAQDAWWQWFEITPLEIGSDELEGWVPTWAFGRKFDKGLSKMRMPEQSLAMILGLSTSAPAGPLSSYLGTIYRNLPKGPFGAMMRGITKEIERFAPHHVERFGEHHPIHACNEANPFFGAEREPNRGQGFENSPRLHLIDAGMGNNMPTYSFIHPNRDVDVILNFDYSSDVQKDAALQRMEDFGNDKGLKFEPRAQLPKLPPPPITDEEGKPQPWTEESIAETFAGRYAQVIDGTHQYNHGEEVLPEGFHFHSQEMPGGPVLYNNRHQPQARRNVTMVYMPLLPNKVQPSYDPATAPWSSSYNLVWTPEQIQTLEKTQKQNIYDSMDTIKAVIREAYENRKKYRLSGEKVFTPATHPPIPGA</sequence>
<organism evidence="9 10">
    <name type="scientific">Dacryopinax primogenitus (strain DJM 731)</name>
    <name type="common">Brown rot fungus</name>
    <dbReference type="NCBI Taxonomy" id="1858805"/>
    <lineage>
        <taxon>Eukaryota</taxon>
        <taxon>Fungi</taxon>
        <taxon>Dikarya</taxon>
        <taxon>Basidiomycota</taxon>
        <taxon>Agaricomycotina</taxon>
        <taxon>Dacrymycetes</taxon>
        <taxon>Dacrymycetales</taxon>
        <taxon>Dacrymycetaceae</taxon>
        <taxon>Dacryopinax</taxon>
    </lineage>
</organism>
<feature type="domain" description="PLA2c" evidence="8">
    <location>
        <begin position="53"/>
        <end position="659"/>
    </location>
</feature>
<dbReference type="STRING" id="1858805.M5G308"/>
<dbReference type="PROSITE" id="PS51210">
    <property type="entry name" value="PLA2C"/>
    <property type="match status" value="1"/>
</dbReference>
<comment type="catalytic activity">
    <reaction evidence="6">
        <text>a 1-acyl-sn-glycero-3-phosphocholine + H2O = sn-glycerol 3-phosphocholine + a fatty acid + H(+)</text>
        <dbReference type="Rhea" id="RHEA:15177"/>
        <dbReference type="ChEBI" id="CHEBI:15377"/>
        <dbReference type="ChEBI" id="CHEBI:15378"/>
        <dbReference type="ChEBI" id="CHEBI:16870"/>
        <dbReference type="ChEBI" id="CHEBI:28868"/>
        <dbReference type="ChEBI" id="CHEBI:58168"/>
        <dbReference type="EC" id="3.1.1.5"/>
    </reaction>
</comment>
<dbReference type="GO" id="GO:0004622">
    <property type="term" value="F:phosphatidylcholine lysophospholipase activity"/>
    <property type="evidence" value="ECO:0007669"/>
    <property type="project" value="UniProtKB-EC"/>
</dbReference>
<comment type="similarity">
    <text evidence="1 6">Belongs to the lysophospholipase family.</text>
</comment>
<dbReference type="SUPFAM" id="SSF52151">
    <property type="entry name" value="FabD/lysophospholipase-like"/>
    <property type="match status" value="1"/>
</dbReference>
<protein>
    <recommendedName>
        <fullName evidence="6">Lysophospholipase</fullName>
        <ecNumber evidence="6">3.1.1.5</ecNumber>
    </recommendedName>
</protein>
<dbReference type="PANTHER" id="PTHR10728:SF40">
    <property type="entry name" value="PATATIN FAMILY PROTEIN"/>
    <property type="match status" value="1"/>
</dbReference>
<proteinExistence type="inferred from homology"/>
<gene>
    <name evidence="9" type="ORF">DACRYDRAFT_65762</name>
</gene>
<dbReference type="EC" id="3.1.1.5" evidence="6"/>
<dbReference type="EMBL" id="JH795861">
    <property type="protein sequence ID" value="EJU02610.1"/>
    <property type="molecule type" value="Genomic_DNA"/>
</dbReference>
<evidence type="ECO:0000256" key="2">
    <source>
        <dbReference type="ARBA" id="ARBA00022801"/>
    </source>
</evidence>
<evidence type="ECO:0000313" key="10">
    <source>
        <dbReference type="Proteomes" id="UP000030653"/>
    </source>
</evidence>
<keyword evidence="10" id="KW-1185">Reference proteome</keyword>